<accession>A0A1Q9CRM4</accession>
<sequence length="3429" mass="376666">MSKAKAKESKEAKVSEDELRAELRELIQAQAAWNKEVLDSTEDRDSAAAQVAEAEALLAAEHEAIEDLERECHSLDQRLSQAKAEEANWTKLADNVVNELESLEPRKGNGKDGNHGNGKDGKGRKGTKRSDKEPVSLGFTHSQLLASLPRESAAVKASEDMAGLRAAVAAERRRAEVEDAEAEQKKRQVVEQQCMLLRALLDMVTGSGELSKSETATLVQQLAGLERLSEEHPLAWSLLAQQAESNGVARRELLETCNQELRRRRRSAEELLDAERLPLLLKVLEAEGLLSGSWTIPEDSGLTARLQRRVIRDGRRPWPPEIHPLLLAEGAEEAWNAFADSQALSPANPTRTSLDILNDPMWQPWLAFIKEKKDPDCLWSIQDRIFNSTVESRLKSSASADCLCQVPTETTRVGEDGEEVPVTDPSVHKPHIGKFCDAMWMDFTIDGKEVRSSGYCEWELHPEVPTSSAVLSFDAAQNLTSGSTEQGSVEWSSEAPAWLLGDGHFELNPKKLVSSEYTMAAWIKMPYFEAANASDAGQVRIFDAMGISGDSEPCLLLSQRLELDGRPPFCTGDFLCNGTDLVRCCMAPTSPLMTTTTTTATRGVNETEMEYEECDCSCAINMTEEVEDELGTPLSRKNKWAIGMRACDSEASWDSGADMSVPRHGSEWLLLVAVGRGDMEGRGTTTFYSSESLGPEVIRYTQNFGCATPGCATSLIFRDIPRDPARTCALEVDVYVTDYTNDQYHTNPEVVEYITVRGGAPEVSRTVREYCHPDASNQLDRLYKCVHKENLDAWILSHQSDRAVRIDIKISDFVDMYPKDGLLLNGIATIACARVALPGRRLPRSGSIHVVGEAPRTCAGSVLQGVGGTAGMAVDGSMPDMYISQAWMWDRALNDDELMALHLGTRTRYHRDYQINLQNVQVVRPGAEIKASGIMQCSQPGCQASVELSGLPTNADARCFLTFGVAMTDFSGPEEVVEYIAIDDYNVVERCWPQVDGDPNNMYYCADKLDVSQAALRGSFLKDGTALVTAKLSSEVDILEFRFQNRWMLYAEVEILCLGGVVSNDPLPDMAVKIEPEVTHILAAAANVQGEGSKAPLRFYDKSNGFTVQPVIGDSSTAAVRVDAEAMYPEGQFWAFVVNRSVAAALTIEDIHGGAYSANVICENPQRAQGRSTFEEFRVDPFLVQCPFEPGIDYVLVLYLDAADPPYGGGVRVNLPFVGRFPDVVSQVPLLRPRALEFVDTESLVGRVFGTLTITSAASEVNFTHYHVYYGFFSRRWPEGTEPFAIIPVTGAYQYAVQVNTQLLPDVNTFLVFCKNAYGEAEQSRQIGILDSSMVLLEEPIISPTYQNGMLYLDVSTRIAGTGARVDVAVVPKGMESQAESSFNYRQLNFGPLTASAMCLEANIQQDEAVQSKAIGPCDLVPAAEYTVIVHVAIRFGCPCVDPCFCTGELSFRSQAASGAGLEASTTGHIILPDRVPPTLTLHDCDESCNLDSRIRITGHIQDTGSSYPVLTMCAACAPPYNAATDPAPQPTDPPRTCLRNGDAEAHRGWRIRIPQGHACPDRSQINIAEAEFYEVSPLEQSGRKVEPAGYVAKVPEIPGAVKSAAFDGSLASKYLMDTISDAWLAIDMGLTQKAAILRFRGHWDIDCVPSKVVLEWTDDFISWTERMAAEETATNQEFTAFTDLYVSPNAENWTNGAFYQVAYVAESENSVIIDGVTPGSLYNIHCWSTDAANSSGPELNPVAVTTVDMIGPYLTVTPVSAEDFNVTVGLELQDPGKAYPALSTCVARESMGLALPNQSQISSKGQRCQYLQVPPTDSEAGRMPMMEVFRSRLDDETTEVHIQQSQWGGPRQDYRTCGLRQEPHQGPGGCVSRASHRKVSFVMTVRAYQDVHFFVGEPGQLGYEVLLGGWENTRVTLSRGYAREPANEDLGPPIAVVTYSTPDQTPILDQVRFRTWWFDADPQTGLIRVGADEIIGHNILISYIDSSPLDQLNYVTVGAGYWSAGPQRNVFAEVYVCPRPGNLLQGRHIQSSSVAFGGLAEKAVDGAWGDNTFCEYCAANDPVHVCASTRRQDNVNTPYFRIDLGDLLYRIRAIRLVVPTDGRPEQSADWSVFVGTAGSRQTDTLCTVIADATGDHVWPCSTAIQGSWVSVWGSVTQLRDLPEPFGMRICEIEAYATAFDTRLEDIVNKFDMAEGLPTPFSDNGTMHHVTIGGLQPNRSYEVFCFGEDDYGNQMYSQSAPVTFHTKDTTAPKVNIQHIYPSDLSITVEVSLMDPGQSYPAMARCMATTKDGKAPQEHESYFEHRFWRLRFDTRYTNLDRECADRILLRTVHLQSWGGMTFRNAMFGSDPTYPQDQIGLDTDSDGLVDLVEIAQWSLPMEDAWVGIDLQHRPESERRVRDQGVLFEGDLAVAIRWEGNVNDLDLAVIGPGDEYLEFNLTDGDYYRVSDFGVYAVQCNPGDNCPAPILSTVFVLAIAGKYDVQVYRRAAAPEPWADLQITATVRLCGEEMEYSAVLPADEHNDTIISGLSVGRQGCARQFRHMALFDQLRSWQSSARYGTTEEKVWFMGDTDETSCMETGGEGTSVTDSRPWWRMTLERTQLVQGLWLAGLPGPGVATMADVYVSSSDQQEVGTVISVDDYIGQTFYIFNETTQYCYRVSVGQIVEEDTLSSVAACDATGFAPAASATYFLIGGYSSTVDNVQSYVNGVSCGAGQRHATLRAVIDASLSSVVVTLGEVTACHYEVVMHIPLDDVLTQGTLCAQDVPIGNLQDAFNPALPIACLQESRGSTVWVVAKPEGKRLRLCEAEIFIEPLPTVTQVKFDYGDAGNETTGSVCGANNISVEFSDDNSTWLKAWDAFADGLLAQEIQTARWSWWQRLFALPFHANFSRAEAQNLTIPSLRENSTYDVLCWATDAVHNDIMQSMVMLPLPWADTRYETGTDTIDYPGARRLQGVDDETLKCSGWVRELMPCEEEIATSDKLQPSIAQATVAGIESTTEGFLAGTTERVTWQMELRDGSCSHRLGGVALCIVRCEIVEEDLSWLVQAPGDGCQYPRCSQKTWSNEYPVYLVFGQLRPAKEYTVRCLVMDPWGNAVMSDSKIWLGTSDMLVILGMDVYYQGDAGAGRRLSGRWLVRVRFEVTSPSQAQSRAIAQRVGQLGLPGSSTASSFQEEFVQELMQSGSTVVPTVQAAKPLQDGESWSPLPSPSPPPSPSTTGPAVQSAGSTTEMSSEPVATGDMGWIVPVAITALAVCICTLAGGVAYAMCYLQPESPANGKRSRVADSGQAESIVKRTASGNPVLLSDDLRDSAKVDLQPAASTQPSVRAPRSGRSQIAAMPASSRSHGGSSGGSRHNSRVTPGRRQQPPTSRPRAIHRQRRPVAAAWSSRSEFLHLLPLRRLKSHRRRRRRRRNERRQALMAPRCLDLGPHEQT</sequence>
<evidence type="ECO:0000313" key="4">
    <source>
        <dbReference type="EMBL" id="OLP85561.1"/>
    </source>
</evidence>
<evidence type="ECO:0000259" key="3">
    <source>
        <dbReference type="Pfam" id="PF12248"/>
    </source>
</evidence>
<dbReference type="InterPro" id="IPR022041">
    <property type="entry name" value="Methyltransf_FA"/>
</dbReference>
<feature type="region of interest" description="Disordered" evidence="2">
    <location>
        <begin position="100"/>
        <end position="138"/>
    </location>
</feature>
<dbReference type="Pfam" id="PF12248">
    <property type="entry name" value="Methyltransf_FA"/>
    <property type="match status" value="1"/>
</dbReference>
<protein>
    <recommendedName>
        <fullName evidence="3">Farnesoic acid O-methyl transferase domain-containing protein</fullName>
    </recommendedName>
</protein>
<feature type="region of interest" description="Disordered" evidence="2">
    <location>
        <begin position="3194"/>
        <end position="3231"/>
    </location>
</feature>
<organism evidence="4 5">
    <name type="scientific">Symbiodinium microadriaticum</name>
    <name type="common">Dinoflagellate</name>
    <name type="synonym">Zooxanthella microadriatica</name>
    <dbReference type="NCBI Taxonomy" id="2951"/>
    <lineage>
        <taxon>Eukaryota</taxon>
        <taxon>Sar</taxon>
        <taxon>Alveolata</taxon>
        <taxon>Dinophyceae</taxon>
        <taxon>Suessiales</taxon>
        <taxon>Symbiodiniaceae</taxon>
        <taxon>Symbiodinium</taxon>
    </lineage>
</organism>
<proteinExistence type="predicted"/>
<feature type="compositionally biased region" description="Basic residues" evidence="2">
    <location>
        <begin position="3399"/>
        <end position="3410"/>
    </location>
</feature>
<dbReference type="PROSITE" id="PS00018">
    <property type="entry name" value="EF_HAND_1"/>
    <property type="match status" value="1"/>
</dbReference>
<evidence type="ECO:0000313" key="5">
    <source>
        <dbReference type="Proteomes" id="UP000186817"/>
    </source>
</evidence>
<name>A0A1Q9CRM4_SYMMI</name>
<evidence type="ECO:0000256" key="1">
    <source>
        <dbReference type="SAM" id="Coils"/>
    </source>
</evidence>
<dbReference type="Gene3D" id="2.60.120.260">
    <property type="entry name" value="Galactose-binding domain-like"/>
    <property type="match status" value="1"/>
</dbReference>
<keyword evidence="5" id="KW-1185">Reference proteome</keyword>
<evidence type="ECO:0000256" key="2">
    <source>
        <dbReference type="SAM" id="MobiDB-lite"/>
    </source>
</evidence>
<feature type="coiled-coil region" evidence="1">
    <location>
        <begin position="9"/>
        <end position="85"/>
    </location>
</feature>
<dbReference type="SUPFAM" id="SSF49785">
    <property type="entry name" value="Galactose-binding domain-like"/>
    <property type="match status" value="1"/>
</dbReference>
<feature type="compositionally biased region" description="Pro residues" evidence="2">
    <location>
        <begin position="3202"/>
        <end position="3211"/>
    </location>
</feature>
<feature type="region of interest" description="Disordered" evidence="2">
    <location>
        <begin position="3312"/>
        <end position="3382"/>
    </location>
</feature>
<dbReference type="InterPro" id="IPR018247">
    <property type="entry name" value="EF_Hand_1_Ca_BS"/>
</dbReference>
<feature type="region of interest" description="Disordered" evidence="2">
    <location>
        <begin position="3399"/>
        <end position="3429"/>
    </location>
</feature>
<dbReference type="InterPro" id="IPR008979">
    <property type="entry name" value="Galactose-bd-like_sf"/>
</dbReference>
<reference evidence="4 5" key="1">
    <citation type="submission" date="2016-02" db="EMBL/GenBank/DDBJ databases">
        <title>Genome analysis of coral dinoflagellate symbionts highlights evolutionary adaptations to a symbiotic lifestyle.</title>
        <authorList>
            <person name="Aranda M."/>
            <person name="Li Y."/>
            <person name="Liew Y.J."/>
            <person name="Baumgarten S."/>
            <person name="Simakov O."/>
            <person name="Wilson M."/>
            <person name="Piel J."/>
            <person name="Ashoor H."/>
            <person name="Bougouffa S."/>
            <person name="Bajic V.B."/>
            <person name="Ryu T."/>
            <person name="Ravasi T."/>
            <person name="Bayer T."/>
            <person name="Micklem G."/>
            <person name="Kim H."/>
            <person name="Bhak J."/>
            <person name="Lajeunesse T.C."/>
            <person name="Voolstra C.R."/>
        </authorList>
    </citation>
    <scope>NUCLEOTIDE SEQUENCE [LARGE SCALE GENOMIC DNA]</scope>
    <source>
        <strain evidence="4 5">CCMP2467</strain>
    </source>
</reference>
<comment type="caution">
    <text evidence="4">The sequence shown here is derived from an EMBL/GenBank/DDBJ whole genome shotgun (WGS) entry which is preliminary data.</text>
</comment>
<feature type="domain" description="Farnesoic acid O-methyl transferase" evidence="3">
    <location>
        <begin position="1879"/>
        <end position="2000"/>
    </location>
</feature>
<dbReference type="Proteomes" id="UP000186817">
    <property type="component" value="Unassembled WGS sequence"/>
</dbReference>
<dbReference type="EMBL" id="LSRX01000969">
    <property type="protein sequence ID" value="OLP85561.1"/>
    <property type="molecule type" value="Genomic_DNA"/>
</dbReference>
<feature type="compositionally biased region" description="Basic and acidic residues" evidence="2">
    <location>
        <begin position="103"/>
        <end position="134"/>
    </location>
</feature>
<dbReference type="OrthoDB" id="411870at2759"/>
<feature type="compositionally biased region" description="Polar residues" evidence="2">
    <location>
        <begin position="3213"/>
        <end position="3228"/>
    </location>
</feature>
<gene>
    <name evidence="4" type="ORF">AK812_SmicGene33429</name>
</gene>
<keyword evidence="1" id="KW-0175">Coiled coil</keyword>